<dbReference type="EMBL" id="BAQJ01000084">
    <property type="protein sequence ID" value="GBQ70819.1"/>
    <property type="molecule type" value="Genomic_DNA"/>
</dbReference>
<evidence type="ECO:0000313" key="2">
    <source>
        <dbReference type="Proteomes" id="UP001061452"/>
    </source>
</evidence>
<dbReference type="Proteomes" id="UP001061452">
    <property type="component" value="Unassembled WGS sequence"/>
</dbReference>
<keyword evidence="2" id="KW-1185">Reference proteome</keyword>
<evidence type="ECO:0000313" key="1">
    <source>
        <dbReference type="EMBL" id="GBQ70819.1"/>
    </source>
</evidence>
<name>A0ABQ0PII7_9PROT</name>
<sequence>MPTRASTVVKHYDWSYGWGMTRPDPFTIPEWKALHREASLISQILGSGATALSRASYGSGFGEYYTAFFGLSVGIERLAKLILVANYALENNGALPGQSVVRKYGHKLRELIAQVGMIAEKRSITVPHIGPDHPICTAVINCLDAFSDASKGRYANFEAIGNPSFDPANEPVNKWWTEVVEPILDNHYRGKKGEAVVKRRAAQFGAMADCYMFVLFTDETGNVMSDATTASERTGQTKWAQNYGRFYTLSVVRWLSYIFDEMTHMAGYQPGLESLFGHYEFFRTYMVNNHFLLKRKVWPLT</sequence>
<comment type="caution">
    <text evidence="1">The sequence shown here is derived from an EMBL/GenBank/DDBJ whole genome shotgun (WGS) entry which is preliminary data.</text>
</comment>
<organism evidence="1 2">
    <name type="scientific">Komagataeibacter intermedius NRIC 0521</name>
    <dbReference type="NCBI Taxonomy" id="1307934"/>
    <lineage>
        <taxon>Bacteria</taxon>
        <taxon>Pseudomonadati</taxon>
        <taxon>Pseudomonadota</taxon>
        <taxon>Alphaproteobacteria</taxon>
        <taxon>Acetobacterales</taxon>
        <taxon>Acetobacteraceae</taxon>
        <taxon>Komagataeibacter</taxon>
    </lineage>
</organism>
<reference evidence="1" key="1">
    <citation type="submission" date="2013-04" db="EMBL/GenBank/DDBJ databases">
        <title>The genome sequencing project of 58 acetic acid bacteria.</title>
        <authorList>
            <person name="Okamoto-Kainuma A."/>
            <person name="Ishikawa M."/>
            <person name="Umino S."/>
            <person name="Koizumi Y."/>
            <person name="Shiwa Y."/>
            <person name="Yoshikawa H."/>
            <person name="Matsutani M."/>
            <person name="Matsushita K."/>
        </authorList>
    </citation>
    <scope>NUCLEOTIDE SEQUENCE</scope>
    <source>
        <strain evidence="1">NRIC 0521</strain>
    </source>
</reference>
<gene>
    <name evidence="1" type="ORF">AA0521_1781</name>
</gene>
<proteinExistence type="predicted"/>
<accession>A0ABQ0PII7</accession>
<protein>
    <submittedName>
        <fullName evidence="1">Uncharacterized protein</fullName>
    </submittedName>
</protein>